<dbReference type="InterPro" id="IPR046335">
    <property type="entry name" value="LacI/GalR-like_sensor"/>
</dbReference>
<evidence type="ECO:0000313" key="5">
    <source>
        <dbReference type="EMBL" id="ATG53579.1"/>
    </source>
</evidence>
<dbReference type="PANTHER" id="PTHR30146:SF109">
    <property type="entry name" value="HTH-TYPE TRANSCRIPTIONAL REGULATOR GALS"/>
    <property type="match status" value="1"/>
</dbReference>
<dbReference type="InterPro" id="IPR010982">
    <property type="entry name" value="Lambda_DNA-bd_dom_sf"/>
</dbReference>
<keyword evidence="6" id="KW-1185">Reference proteome</keyword>
<organism evidence="5 6">
    <name type="scientific">Brachybacterium ginsengisoli</name>
    <dbReference type="NCBI Taxonomy" id="1331682"/>
    <lineage>
        <taxon>Bacteria</taxon>
        <taxon>Bacillati</taxon>
        <taxon>Actinomycetota</taxon>
        <taxon>Actinomycetes</taxon>
        <taxon>Micrococcales</taxon>
        <taxon>Dermabacteraceae</taxon>
        <taxon>Brachybacterium</taxon>
    </lineage>
</organism>
<keyword evidence="3" id="KW-0804">Transcription</keyword>
<evidence type="ECO:0000259" key="4">
    <source>
        <dbReference type="PROSITE" id="PS50932"/>
    </source>
</evidence>
<dbReference type="PROSITE" id="PS50932">
    <property type="entry name" value="HTH_LACI_2"/>
    <property type="match status" value="1"/>
</dbReference>
<dbReference type="Gene3D" id="3.40.50.2300">
    <property type="match status" value="2"/>
</dbReference>
<gene>
    <name evidence="5" type="ORF">CFK41_01375</name>
</gene>
<dbReference type="PRINTS" id="PR00036">
    <property type="entry name" value="HTHLACI"/>
</dbReference>
<dbReference type="Pfam" id="PF00356">
    <property type="entry name" value="LacI"/>
    <property type="match status" value="1"/>
</dbReference>
<evidence type="ECO:0000256" key="2">
    <source>
        <dbReference type="ARBA" id="ARBA00023125"/>
    </source>
</evidence>
<sequence>MAGGRLVSMKDVARRAGVSVGTVSNVLNRPEIVSGDRRERVEAAISELGYVRNDAARQLKLGQSRTVGAIVLDSANPFYGQLVGGIEGAAEDSQLMVIAGSTGNREQRERLYLSLFEEQRVRGILLASTGGSAELVAAIRGRGTPVVLVESEPGAHGSSVRVDDIAGGRIAVEHLAGLGRRRIGVVAARQDLRQVADRLRGARAAAEAAGIGFEVIEAEDLSVLAGRTVGEAVVARPRAERPDAVFCVNDLLAVGVLQAFAFRHQVAVPEEIALVGYDDIAFARSTVVPLTSVSQPADLMGRTALALLEEEIASPEAPPRQVSFTPTLVERESTIG</sequence>
<dbReference type="GO" id="GO:0000976">
    <property type="term" value="F:transcription cis-regulatory region binding"/>
    <property type="evidence" value="ECO:0007669"/>
    <property type="project" value="TreeGrafter"/>
</dbReference>
<dbReference type="SUPFAM" id="SSF47413">
    <property type="entry name" value="lambda repressor-like DNA-binding domains"/>
    <property type="match status" value="1"/>
</dbReference>
<evidence type="ECO:0000256" key="1">
    <source>
        <dbReference type="ARBA" id="ARBA00023015"/>
    </source>
</evidence>
<dbReference type="SMART" id="SM00354">
    <property type="entry name" value="HTH_LACI"/>
    <property type="match status" value="1"/>
</dbReference>
<keyword evidence="2" id="KW-0238">DNA-binding</keyword>
<keyword evidence="1" id="KW-0805">Transcription regulation</keyword>
<dbReference type="Gene3D" id="1.10.260.40">
    <property type="entry name" value="lambda repressor-like DNA-binding domains"/>
    <property type="match status" value="1"/>
</dbReference>
<dbReference type="InterPro" id="IPR000843">
    <property type="entry name" value="HTH_LacI"/>
</dbReference>
<dbReference type="PROSITE" id="PS00356">
    <property type="entry name" value="HTH_LACI_1"/>
    <property type="match status" value="1"/>
</dbReference>
<dbReference type="EMBL" id="CP023564">
    <property type="protein sequence ID" value="ATG53579.1"/>
    <property type="molecule type" value="Genomic_DNA"/>
</dbReference>
<accession>A0A291GTN8</accession>
<proteinExistence type="predicted"/>
<protein>
    <submittedName>
        <fullName evidence="5">LacI family transcriptional regulator</fullName>
    </submittedName>
</protein>
<dbReference type="InterPro" id="IPR028082">
    <property type="entry name" value="Peripla_BP_I"/>
</dbReference>
<dbReference type="GO" id="GO:0003700">
    <property type="term" value="F:DNA-binding transcription factor activity"/>
    <property type="evidence" value="ECO:0007669"/>
    <property type="project" value="TreeGrafter"/>
</dbReference>
<dbReference type="CDD" id="cd01392">
    <property type="entry name" value="HTH_LacI"/>
    <property type="match status" value="1"/>
</dbReference>
<dbReference type="KEGG" id="bgg:CFK41_01375"/>
<evidence type="ECO:0000313" key="6">
    <source>
        <dbReference type="Proteomes" id="UP000217889"/>
    </source>
</evidence>
<dbReference type="PANTHER" id="PTHR30146">
    <property type="entry name" value="LACI-RELATED TRANSCRIPTIONAL REPRESSOR"/>
    <property type="match status" value="1"/>
</dbReference>
<evidence type="ECO:0000256" key="3">
    <source>
        <dbReference type="ARBA" id="ARBA00023163"/>
    </source>
</evidence>
<dbReference type="Pfam" id="PF13377">
    <property type="entry name" value="Peripla_BP_3"/>
    <property type="match status" value="1"/>
</dbReference>
<dbReference type="SUPFAM" id="SSF53822">
    <property type="entry name" value="Periplasmic binding protein-like I"/>
    <property type="match status" value="1"/>
</dbReference>
<dbReference type="AlphaFoldDB" id="A0A291GTN8"/>
<dbReference type="Proteomes" id="UP000217889">
    <property type="component" value="Chromosome"/>
</dbReference>
<feature type="domain" description="HTH lacI-type" evidence="4">
    <location>
        <begin position="7"/>
        <end position="61"/>
    </location>
</feature>
<reference evidence="5 6" key="1">
    <citation type="journal article" date="2014" name="Int. J. Syst. Evol. Microbiol.">
        <title>Brachybacterium ginsengisoli sp. nov., isolated from soil of a ginseng field.</title>
        <authorList>
            <person name="Hoang V.A."/>
            <person name="Kim Y.J."/>
            <person name="Nguyen N.L."/>
            <person name="Yang D.C."/>
        </authorList>
    </citation>
    <scope>NUCLEOTIDE SEQUENCE [LARGE SCALE GENOMIC DNA]</scope>
    <source>
        <strain evidence="5 6">DCY80</strain>
    </source>
</reference>
<name>A0A291GTN8_9MICO</name>